<accession>A0A0V1FSN0</accession>
<gene>
    <name evidence="1" type="ORF">T4D_12664</name>
</gene>
<keyword evidence="2" id="KW-1185">Reference proteome</keyword>
<evidence type="ECO:0000313" key="2">
    <source>
        <dbReference type="Proteomes" id="UP000054995"/>
    </source>
</evidence>
<comment type="caution">
    <text evidence="1">The sequence shown here is derived from an EMBL/GenBank/DDBJ whole genome shotgun (WGS) entry which is preliminary data.</text>
</comment>
<dbReference type="AlphaFoldDB" id="A0A0V1FSN0"/>
<sequence length="126" mass="14210">MYTAKINHTFQRFEVVSSAQCHTVDSSQKGILSFEIYHFKSAFCDANCELTIHIILANAIEAVTAIAVCRDDETLLGYAPLSSGSSGHSAKHFVALWIATQSRYFWAKHNGRSQLNTMLRFLRHMK</sequence>
<protein>
    <submittedName>
        <fullName evidence="1">Uncharacterized protein</fullName>
    </submittedName>
</protein>
<evidence type="ECO:0000313" key="1">
    <source>
        <dbReference type="EMBL" id="KRY89021.1"/>
    </source>
</evidence>
<organism evidence="1 2">
    <name type="scientific">Trichinella pseudospiralis</name>
    <name type="common">Parasitic roundworm</name>
    <dbReference type="NCBI Taxonomy" id="6337"/>
    <lineage>
        <taxon>Eukaryota</taxon>
        <taxon>Metazoa</taxon>
        <taxon>Ecdysozoa</taxon>
        <taxon>Nematoda</taxon>
        <taxon>Enoplea</taxon>
        <taxon>Dorylaimia</taxon>
        <taxon>Trichinellida</taxon>
        <taxon>Trichinellidae</taxon>
        <taxon>Trichinella</taxon>
    </lineage>
</organism>
<proteinExistence type="predicted"/>
<dbReference type="Proteomes" id="UP000054995">
    <property type="component" value="Unassembled WGS sequence"/>
</dbReference>
<dbReference type="EMBL" id="JYDT01000036">
    <property type="protein sequence ID" value="KRY89021.1"/>
    <property type="molecule type" value="Genomic_DNA"/>
</dbReference>
<reference evidence="1 2" key="1">
    <citation type="submission" date="2015-01" db="EMBL/GenBank/DDBJ databases">
        <title>Evolution of Trichinella species and genotypes.</title>
        <authorList>
            <person name="Korhonen P.K."/>
            <person name="Edoardo P."/>
            <person name="Giuseppe L.R."/>
            <person name="Gasser R.B."/>
        </authorList>
    </citation>
    <scope>NUCLEOTIDE SEQUENCE [LARGE SCALE GENOMIC DNA]</scope>
    <source>
        <strain evidence="1">ISS470</strain>
    </source>
</reference>
<name>A0A0V1FSN0_TRIPS</name>